<feature type="compositionally biased region" description="Polar residues" evidence="1">
    <location>
        <begin position="155"/>
        <end position="166"/>
    </location>
</feature>
<gene>
    <name evidence="2" type="ORF">QVD17_09039</name>
</gene>
<reference evidence="2" key="1">
    <citation type="journal article" date="2023" name="bioRxiv">
        <title>Improved chromosome-level genome assembly for marigold (Tagetes erecta).</title>
        <authorList>
            <person name="Jiang F."/>
            <person name="Yuan L."/>
            <person name="Wang S."/>
            <person name="Wang H."/>
            <person name="Xu D."/>
            <person name="Wang A."/>
            <person name="Fan W."/>
        </authorList>
    </citation>
    <scope>NUCLEOTIDE SEQUENCE</scope>
    <source>
        <strain evidence="2">WSJ</strain>
        <tissue evidence="2">Leaf</tissue>
    </source>
</reference>
<dbReference type="EMBL" id="JAUHHV010000002">
    <property type="protein sequence ID" value="KAK1432147.1"/>
    <property type="molecule type" value="Genomic_DNA"/>
</dbReference>
<feature type="region of interest" description="Disordered" evidence="1">
    <location>
        <begin position="138"/>
        <end position="180"/>
    </location>
</feature>
<protein>
    <submittedName>
        <fullName evidence="2">Uncharacterized protein</fullName>
    </submittedName>
</protein>
<accession>A0AAD8L580</accession>
<proteinExistence type="predicted"/>
<comment type="caution">
    <text evidence="2">The sequence shown here is derived from an EMBL/GenBank/DDBJ whole genome shotgun (WGS) entry which is preliminary data.</text>
</comment>
<feature type="compositionally biased region" description="Acidic residues" evidence="1">
    <location>
        <begin position="141"/>
        <end position="151"/>
    </location>
</feature>
<organism evidence="2 3">
    <name type="scientific">Tagetes erecta</name>
    <name type="common">African marigold</name>
    <dbReference type="NCBI Taxonomy" id="13708"/>
    <lineage>
        <taxon>Eukaryota</taxon>
        <taxon>Viridiplantae</taxon>
        <taxon>Streptophyta</taxon>
        <taxon>Embryophyta</taxon>
        <taxon>Tracheophyta</taxon>
        <taxon>Spermatophyta</taxon>
        <taxon>Magnoliopsida</taxon>
        <taxon>eudicotyledons</taxon>
        <taxon>Gunneridae</taxon>
        <taxon>Pentapetalae</taxon>
        <taxon>asterids</taxon>
        <taxon>campanulids</taxon>
        <taxon>Asterales</taxon>
        <taxon>Asteraceae</taxon>
        <taxon>Asteroideae</taxon>
        <taxon>Heliantheae alliance</taxon>
        <taxon>Tageteae</taxon>
        <taxon>Tagetes</taxon>
    </lineage>
</organism>
<evidence type="ECO:0000313" key="3">
    <source>
        <dbReference type="Proteomes" id="UP001229421"/>
    </source>
</evidence>
<sequence>MENRSRKNQSKQIQVNDYERNRLLRVQENKKRMHDLGLKKISNSLTSLVETQKLKKKKVKPTFNNARDVDYVLDNDEESEEDYIEVDTSAQVSKKKQLGLVDEYDGEDEGIFSDDDRFYTELDGLESSDSEWDIVRKEDGVDQEEDHEDMEDTRMANNENETQMADSNDEMENGGDVQLQSVTPAFRQTLQLAFISIKKQP</sequence>
<dbReference type="Proteomes" id="UP001229421">
    <property type="component" value="Unassembled WGS sequence"/>
</dbReference>
<evidence type="ECO:0000256" key="1">
    <source>
        <dbReference type="SAM" id="MobiDB-lite"/>
    </source>
</evidence>
<evidence type="ECO:0000313" key="2">
    <source>
        <dbReference type="EMBL" id="KAK1432147.1"/>
    </source>
</evidence>
<name>A0AAD8L580_TARER</name>
<dbReference type="AlphaFoldDB" id="A0AAD8L580"/>
<keyword evidence="3" id="KW-1185">Reference proteome</keyword>